<reference evidence="2" key="1">
    <citation type="submission" date="2022-03" db="EMBL/GenBank/DDBJ databases">
        <authorList>
            <person name="Martin H S."/>
        </authorList>
    </citation>
    <scope>NUCLEOTIDE SEQUENCE</scope>
</reference>
<evidence type="ECO:0000256" key="1">
    <source>
        <dbReference type="SAM" id="MobiDB-lite"/>
    </source>
</evidence>
<keyword evidence="3" id="KW-1185">Reference proteome</keyword>
<evidence type="ECO:0008006" key="4">
    <source>
        <dbReference type="Google" id="ProtNLM"/>
    </source>
</evidence>
<feature type="compositionally biased region" description="Acidic residues" evidence="1">
    <location>
        <begin position="99"/>
        <end position="120"/>
    </location>
</feature>
<evidence type="ECO:0000313" key="2">
    <source>
        <dbReference type="EMBL" id="CAH2062207.1"/>
    </source>
</evidence>
<accession>A0ABN8IN09</accession>
<organism evidence="2 3">
    <name type="scientific">Iphiclides podalirius</name>
    <name type="common">scarce swallowtail</name>
    <dbReference type="NCBI Taxonomy" id="110791"/>
    <lineage>
        <taxon>Eukaryota</taxon>
        <taxon>Metazoa</taxon>
        <taxon>Ecdysozoa</taxon>
        <taxon>Arthropoda</taxon>
        <taxon>Hexapoda</taxon>
        <taxon>Insecta</taxon>
        <taxon>Pterygota</taxon>
        <taxon>Neoptera</taxon>
        <taxon>Endopterygota</taxon>
        <taxon>Lepidoptera</taxon>
        <taxon>Glossata</taxon>
        <taxon>Ditrysia</taxon>
        <taxon>Papilionoidea</taxon>
        <taxon>Papilionidae</taxon>
        <taxon>Papilioninae</taxon>
        <taxon>Iphiclides</taxon>
    </lineage>
</organism>
<feature type="non-terminal residue" evidence="2">
    <location>
        <position position="210"/>
    </location>
</feature>
<protein>
    <recommendedName>
        <fullName evidence="4">ZAD domain-containing protein</fullName>
    </recommendedName>
</protein>
<dbReference type="Proteomes" id="UP000837857">
    <property type="component" value="Chromosome 29"/>
</dbReference>
<evidence type="ECO:0000313" key="3">
    <source>
        <dbReference type="Proteomes" id="UP000837857"/>
    </source>
</evidence>
<feature type="region of interest" description="Disordered" evidence="1">
    <location>
        <begin position="99"/>
        <end position="210"/>
    </location>
</feature>
<sequence>MGKREVYAEMLADTFDLSIAFTQSGAPSSNSRLICEPCISRLRDAADFKRQVVECEKTFLQHLDPSSSSIVSFEVTGEGEVADPEVKLERIKIESLGSDDEFEAPADFGDADDDDDLDDEPLTKLATRLPKTESMDAADLIDNENAALAPKRKSTASRAKASPSKKMKTKKESKASASKAKPEKKKRGRQSGRLYQVSDGEIDLNASIDV</sequence>
<name>A0ABN8IN09_9NEOP</name>
<gene>
    <name evidence="2" type="ORF">IPOD504_LOCUS11773</name>
</gene>
<proteinExistence type="predicted"/>
<dbReference type="EMBL" id="OW152841">
    <property type="protein sequence ID" value="CAH2062207.1"/>
    <property type="molecule type" value="Genomic_DNA"/>
</dbReference>